<dbReference type="PANTHER" id="PTHR22947:SF39">
    <property type="entry name" value="MSP DOMAIN-CONTAINING PROTEIN"/>
    <property type="match status" value="1"/>
</dbReference>
<reference evidence="2" key="1">
    <citation type="submission" date="2020-12" db="UniProtKB">
        <authorList>
            <consortium name="WormBaseParasite"/>
        </authorList>
    </citation>
    <scope>IDENTIFICATION</scope>
    <source>
        <strain evidence="2">MHco3</strain>
    </source>
</reference>
<dbReference type="Gene3D" id="2.60.40.10">
    <property type="entry name" value="Immunoglobulins"/>
    <property type="match status" value="1"/>
</dbReference>
<keyword evidence="1" id="KW-1185">Reference proteome</keyword>
<evidence type="ECO:0000313" key="2">
    <source>
        <dbReference type="WBParaSite" id="HCON_00139190-00001"/>
    </source>
</evidence>
<dbReference type="OMA" id="MAIEYFP"/>
<dbReference type="AlphaFoldDB" id="A0A7I4YTN7"/>
<proteinExistence type="predicted"/>
<dbReference type="InterPro" id="IPR051774">
    <property type="entry name" value="Sperm-specific_class_P"/>
</dbReference>
<accession>A0A7I4YTN7</accession>
<dbReference type="InterPro" id="IPR013783">
    <property type="entry name" value="Ig-like_fold"/>
</dbReference>
<name>A0A7I4YTN7_HAECO</name>
<dbReference type="PANTHER" id="PTHR22947">
    <property type="entry name" value="MAJOR SPERM PROTEIN"/>
    <property type="match status" value="1"/>
</dbReference>
<dbReference type="OrthoDB" id="5813979at2759"/>
<dbReference type="InterPro" id="IPR008962">
    <property type="entry name" value="PapD-like_sf"/>
</dbReference>
<sequence>MGVELSIKPPNCDISVAGGTKRYTLVNHCALVLAYRIIINPGSNYSVPENQLYGLIKVGYTAEMEITRKVRVWRNVGTSRSGASLMVKDIDQKEKAPPKADKLMVQYASVKADETDPKKAFASGKPVGELTGETMMKLIASE</sequence>
<dbReference type="WBParaSite" id="HCON_00139190-00001">
    <property type="protein sequence ID" value="HCON_00139190-00001"/>
    <property type="gene ID" value="HCON_00139190"/>
</dbReference>
<dbReference type="Proteomes" id="UP000025227">
    <property type="component" value="Unplaced"/>
</dbReference>
<evidence type="ECO:0000313" key="1">
    <source>
        <dbReference type="Proteomes" id="UP000025227"/>
    </source>
</evidence>
<dbReference type="SUPFAM" id="SSF49354">
    <property type="entry name" value="PapD-like"/>
    <property type="match status" value="1"/>
</dbReference>
<organism evidence="1 2">
    <name type="scientific">Haemonchus contortus</name>
    <name type="common">Barber pole worm</name>
    <dbReference type="NCBI Taxonomy" id="6289"/>
    <lineage>
        <taxon>Eukaryota</taxon>
        <taxon>Metazoa</taxon>
        <taxon>Ecdysozoa</taxon>
        <taxon>Nematoda</taxon>
        <taxon>Chromadorea</taxon>
        <taxon>Rhabditida</taxon>
        <taxon>Rhabditina</taxon>
        <taxon>Rhabditomorpha</taxon>
        <taxon>Strongyloidea</taxon>
        <taxon>Trichostrongylidae</taxon>
        <taxon>Haemonchus</taxon>
    </lineage>
</organism>
<protein>
    <submittedName>
        <fullName evidence="2">MSP domain-containing protein</fullName>
    </submittedName>
</protein>